<dbReference type="HAMAP" id="MF_01445">
    <property type="entry name" value="TsaD"/>
    <property type="match status" value="1"/>
</dbReference>
<dbReference type="Gene3D" id="3.30.420.40">
    <property type="match status" value="2"/>
</dbReference>
<evidence type="ECO:0000256" key="5">
    <source>
        <dbReference type="ARBA" id="ARBA00023004"/>
    </source>
</evidence>
<evidence type="ECO:0000256" key="8">
    <source>
        <dbReference type="HAMAP-Rule" id="MF_01445"/>
    </source>
</evidence>
<dbReference type="EC" id="2.3.1.234" evidence="8"/>
<organism evidence="10">
    <name type="scientific">Desulfurella acetivorans</name>
    <dbReference type="NCBI Taxonomy" id="33002"/>
    <lineage>
        <taxon>Bacteria</taxon>
        <taxon>Pseudomonadati</taxon>
        <taxon>Campylobacterota</taxon>
        <taxon>Desulfurellia</taxon>
        <taxon>Desulfurellales</taxon>
        <taxon>Desulfurellaceae</taxon>
        <taxon>Desulfurella</taxon>
    </lineage>
</organism>
<comment type="cofactor">
    <cofactor evidence="8">
        <name>Fe(2+)</name>
        <dbReference type="ChEBI" id="CHEBI:29033"/>
    </cofactor>
    <text evidence="8">Binds 1 Fe(2+) ion per subunit.</text>
</comment>
<dbReference type="SUPFAM" id="SSF53067">
    <property type="entry name" value="Actin-like ATPase domain"/>
    <property type="match status" value="2"/>
</dbReference>
<evidence type="ECO:0000256" key="4">
    <source>
        <dbReference type="ARBA" id="ARBA00022723"/>
    </source>
</evidence>
<dbReference type="GO" id="GO:0005506">
    <property type="term" value="F:iron ion binding"/>
    <property type="evidence" value="ECO:0007669"/>
    <property type="project" value="UniProtKB-UniRule"/>
</dbReference>
<evidence type="ECO:0000256" key="7">
    <source>
        <dbReference type="ARBA" id="ARBA00048117"/>
    </source>
</evidence>
<feature type="binding site" evidence="8">
    <location>
        <position position="179"/>
    </location>
    <ligand>
        <name>substrate</name>
    </ligand>
</feature>
<dbReference type="NCBIfam" id="TIGR03723">
    <property type="entry name" value="T6A_TsaD_YgjD"/>
    <property type="match status" value="1"/>
</dbReference>
<dbReference type="AlphaFoldDB" id="A0A7C6E8Q8"/>
<keyword evidence="2 8" id="KW-0808">Transferase</keyword>
<comment type="similarity">
    <text evidence="8">Belongs to the KAE1 / TsaD family.</text>
</comment>
<comment type="catalytic activity">
    <reaction evidence="7 8">
        <text>L-threonylcarbamoyladenylate + adenosine(37) in tRNA = N(6)-L-threonylcarbamoyladenosine(37) in tRNA + AMP + H(+)</text>
        <dbReference type="Rhea" id="RHEA:37059"/>
        <dbReference type="Rhea" id="RHEA-COMP:10162"/>
        <dbReference type="Rhea" id="RHEA-COMP:10163"/>
        <dbReference type="ChEBI" id="CHEBI:15378"/>
        <dbReference type="ChEBI" id="CHEBI:73682"/>
        <dbReference type="ChEBI" id="CHEBI:74411"/>
        <dbReference type="ChEBI" id="CHEBI:74418"/>
        <dbReference type="ChEBI" id="CHEBI:456215"/>
        <dbReference type="EC" id="2.3.1.234"/>
    </reaction>
</comment>
<dbReference type="GO" id="GO:0005737">
    <property type="term" value="C:cytoplasm"/>
    <property type="evidence" value="ECO:0007669"/>
    <property type="project" value="UniProtKB-SubCell"/>
</dbReference>
<evidence type="ECO:0000256" key="6">
    <source>
        <dbReference type="ARBA" id="ARBA00023315"/>
    </source>
</evidence>
<evidence type="ECO:0000256" key="3">
    <source>
        <dbReference type="ARBA" id="ARBA00022694"/>
    </source>
</evidence>
<evidence type="ECO:0000256" key="1">
    <source>
        <dbReference type="ARBA" id="ARBA00022490"/>
    </source>
</evidence>
<comment type="function">
    <text evidence="8">Required for the formation of a threonylcarbamoyl group on adenosine at position 37 (t(6)A37) in tRNAs that read codons beginning with adenine. Is involved in the transfer of the threonylcarbamoyl moiety of threonylcarbamoyl-AMP (TC-AMP) to the N6 group of A37, together with TsaE and TsaB. TsaD likely plays a direct catalytic role in this reaction.</text>
</comment>
<dbReference type="GO" id="GO:0061711">
    <property type="term" value="F:tRNA N(6)-L-threonylcarbamoyladenine synthase activity"/>
    <property type="evidence" value="ECO:0007669"/>
    <property type="project" value="UniProtKB-EC"/>
</dbReference>
<dbReference type="Pfam" id="PF00814">
    <property type="entry name" value="TsaD"/>
    <property type="match status" value="1"/>
</dbReference>
<dbReference type="PANTHER" id="PTHR11735">
    <property type="entry name" value="TRNA N6-ADENOSINE THREONYLCARBAMOYLTRANSFERASE"/>
    <property type="match status" value="1"/>
</dbReference>
<keyword evidence="4 8" id="KW-0479">Metal-binding</keyword>
<dbReference type="NCBIfam" id="TIGR00329">
    <property type="entry name" value="gcp_kae1"/>
    <property type="match status" value="1"/>
</dbReference>
<dbReference type="InterPro" id="IPR022450">
    <property type="entry name" value="TsaD"/>
</dbReference>
<name>A0A7C6E8Q8_DESAE</name>
<gene>
    <name evidence="8 10" type="primary">tsaD</name>
    <name evidence="10" type="ORF">ENM99_01070</name>
</gene>
<feature type="binding site" evidence="8">
    <location>
        <position position="111"/>
    </location>
    <ligand>
        <name>Fe cation</name>
        <dbReference type="ChEBI" id="CHEBI:24875"/>
    </ligand>
</feature>
<comment type="caution">
    <text evidence="10">The sequence shown here is derived from an EMBL/GenBank/DDBJ whole genome shotgun (WGS) entry which is preliminary data.</text>
</comment>
<reference evidence="10" key="1">
    <citation type="journal article" date="2020" name="mSystems">
        <title>Genome- and Community-Level Interaction Insights into Carbon Utilization and Element Cycling Functions of Hydrothermarchaeota in Hydrothermal Sediment.</title>
        <authorList>
            <person name="Zhou Z."/>
            <person name="Liu Y."/>
            <person name="Xu W."/>
            <person name="Pan J."/>
            <person name="Luo Z.H."/>
            <person name="Li M."/>
        </authorList>
    </citation>
    <scope>NUCLEOTIDE SEQUENCE [LARGE SCALE GENOMIC DNA]</scope>
    <source>
        <strain evidence="10">SpSt-1135</strain>
    </source>
</reference>
<dbReference type="EMBL" id="DRZX01000046">
    <property type="protein sequence ID" value="HHS48449.1"/>
    <property type="molecule type" value="Genomic_DNA"/>
</dbReference>
<dbReference type="InterPro" id="IPR000905">
    <property type="entry name" value="Gcp-like_dom"/>
</dbReference>
<keyword evidence="5 8" id="KW-0408">Iron</keyword>
<sequence>MSVVILAFDTSCDDTSAAVLGNSKQSNIVISQNFIHEPFGGVMPEMAARTHFENIDEATRRALRETQCSIKDITHIAATVGPGLLPSLLIGVSFAKGLAYRYSLPLIPINHIEGHIFASFLENDIDFPFIVLIISGAHTHLYLVESIGKYKLIGKTLDDAVGEAFDKVARLLKLGYPGGPIIDKLSKSGNPDSFKIPKGLSKRNTLNFSFSGVKTHVKNLVEKSGELSKTFVCDLSASFQRSCVEILCEKTLLALKKYGVKRLVLAGGVSANSALRSCMSLLSKEHGFELFLPPLSLCTDNALMIAKAAQFRLDLATFDLDSIDANPSLSLV</sequence>
<protein>
    <recommendedName>
        <fullName evidence="8">tRNA N6-adenosine threonylcarbamoyltransferase</fullName>
        <ecNumber evidence="8">2.3.1.234</ecNumber>
    </recommendedName>
    <alternativeName>
        <fullName evidence="8">N6-L-threonylcarbamoyladenine synthase</fullName>
        <shortName evidence="8">t(6)A synthase</shortName>
    </alternativeName>
    <alternativeName>
        <fullName evidence="8">t(6)A37 threonylcarbamoyladenosine biosynthesis protein TsaD</fullName>
    </alternativeName>
    <alternativeName>
        <fullName evidence="8">tRNA threonylcarbamoyladenosine biosynthesis protein TsaD</fullName>
    </alternativeName>
</protein>
<feature type="domain" description="Gcp-like" evidence="9">
    <location>
        <begin position="26"/>
        <end position="307"/>
    </location>
</feature>
<feature type="binding site" evidence="8">
    <location>
        <position position="115"/>
    </location>
    <ligand>
        <name>Fe cation</name>
        <dbReference type="ChEBI" id="CHEBI:24875"/>
    </ligand>
</feature>
<feature type="binding site" evidence="8">
    <location>
        <begin position="133"/>
        <end position="137"/>
    </location>
    <ligand>
        <name>substrate</name>
    </ligand>
</feature>
<feature type="binding site" evidence="8">
    <location>
        <position position="272"/>
    </location>
    <ligand>
        <name>substrate</name>
    </ligand>
</feature>
<dbReference type="PRINTS" id="PR00789">
    <property type="entry name" value="OSIALOPTASE"/>
</dbReference>
<accession>A0A7C6E8Q8</accession>
<keyword evidence="1 8" id="KW-0963">Cytoplasm</keyword>
<feature type="binding site" evidence="8">
    <location>
        <position position="166"/>
    </location>
    <ligand>
        <name>substrate</name>
    </ligand>
</feature>
<comment type="subcellular location">
    <subcellularLocation>
        <location evidence="8">Cytoplasm</location>
    </subcellularLocation>
</comment>
<dbReference type="PANTHER" id="PTHR11735:SF6">
    <property type="entry name" value="TRNA N6-ADENOSINE THREONYLCARBAMOYLTRANSFERASE, MITOCHONDRIAL"/>
    <property type="match status" value="1"/>
</dbReference>
<evidence type="ECO:0000313" key="10">
    <source>
        <dbReference type="EMBL" id="HHS48449.1"/>
    </source>
</evidence>
<dbReference type="CDD" id="cd24133">
    <property type="entry name" value="ASKHA_NBD_TsaD_bac"/>
    <property type="match status" value="1"/>
</dbReference>
<evidence type="ECO:0000256" key="2">
    <source>
        <dbReference type="ARBA" id="ARBA00022679"/>
    </source>
</evidence>
<keyword evidence="6 8" id="KW-0012">Acyltransferase</keyword>
<keyword evidence="3 8" id="KW-0819">tRNA processing</keyword>
<dbReference type="GO" id="GO:0002949">
    <property type="term" value="P:tRNA threonylcarbamoyladenosine modification"/>
    <property type="evidence" value="ECO:0007669"/>
    <property type="project" value="UniProtKB-UniRule"/>
</dbReference>
<feature type="binding site" evidence="8">
    <location>
        <position position="300"/>
    </location>
    <ligand>
        <name>Fe cation</name>
        <dbReference type="ChEBI" id="CHEBI:24875"/>
    </ligand>
</feature>
<dbReference type="InterPro" id="IPR043129">
    <property type="entry name" value="ATPase_NBD"/>
</dbReference>
<dbReference type="FunFam" id="3.30.420.40:FF:000040">
    <property type="entry name" value="tRNA N6-adenosine threonylcarbamoyltransferase"/>
    <property type="match status" value="1"/>
</dbReference>
<proteinExistence type="inferred from homology"/>
<dbReference type="InterPro" id="IPR017861">
    <property type="entry name" value="KAE1/TsaD"/>
</dbReference>
<feature type="binding site" evidence="8">
    <location>
        <position position="183"/>
    </location>
    <ligand>
        <name>substrate</name>
    </ligand>
</feature>
<dbReference type="Proteomes" id="UP000886400">
    <property type="component" value="Unassembled WGS sequence"/>
</dbReference>
<evidence type="ECO:0000259" key="9">
    <source>
        <dbReference type="Pfam" id="PF00814"/>
    </source>
</evidence>